<dbReference type="Pfam" id="PF01370">
    <property type="entry name" value="Epimerase"/>
    <property type="match status" value="1"/>
</dbReference>
<dbReference type="InterPro" id="IPR001509">
    <property type="entry name" value="Epimerase_deHydtase"/>
</dbReference>
<dbReference type="PANTHER" id="PTHR11092">
    <property type="entry name" value="SUGAR NUCLEOTIDE EPIMERASE RELATED"/>
    <property type="match status" value="1"/>
</dbReference>
<dbReference type="InterPro" id="IPR036291">
    <property type="entry name" value="NAD(P)-bd_dom_sf"/>
</dbReference>
<feature type="domain" description="DUF1731" evidence="3">
    <location>
        <begin position="247"/>
        <end position="293"/>
    </location>
</feature>
<evidence type="ECO:0000259" key="2">
    <source>
        <dbReference type="Pfam" id="PF01370"/>
    </source>
</evidence>
<dbReference type="EMBL" id="JARSFG010000019">
    <property type="protein sequence ID" value="MEC1179652.1"/>
    <property type="molecule type" value="Genomic_DNA"/>
</dbReference>
<proteinExistence type="inferred from homology"/>
<sequence length="296" mass="32188">MKIAIAGGTGLVGRALTALLHEQGHEVITLTRGKPKNARHVQWLNGTLPLEQLEGIEAFVNLAGVSLNDGRWTAEQKEAIYHSRMTATEEMLRIVTQLSTPPQVIVNASAVGIYPISTTATYSETSTQRAQDFLGKTVADWEQKASRAKELGIRTCLARFGVILDTEAGALPLIALPYKLFVGGTIGSGKQWLSWIHVHDVARAILHAIETPSLEGAINFAAPQAERMKSFGKTVGRVLNRPHWLPVPSFALQLALGEKSVLVLGGQHVVPDKLMATGFTFQFPTLDEALHDLYKS</sequence>
<dbReference type="RefSeq" id="WP_326124136.1">
    <property type="nucleotide sequence ID" value="NZ_JARSFG010000019.1"/>
</dbReference>
<evidence type="ECO:0000313" key="5">
    <source>
        <dbReference type="Proteomes" id="UP001344888"/>
    </source>
</evidence>
<organism evidence="4 5">
    <name type="scientific">Metasolibacillus meyeri</name>
    <dbReference type="NCBI Taxonomy" id="1071052"/>
    <lineage>
        <taxon>Bacteria</taxon>
        <taxon>Bacillati</taxon>
        <taxon>Bacillota</taxon>
        <taxon>Bacilli</taxon>
        <taxon>Bacillales</taxon>
        <taxon>Caryophanaceae</taxon>
        <taxon>Metasolibacillus</taxon>
    </lineage>
</organism>
<dbReference type="Pfam" id="PF08338">
    <property type="entry name" value="DUF1731"/>
    <property type="match status" value="1"/>
</dbReference>
<feature type="domain" description="NAD-dependent epimerase/dehydratase" evidence="2">
    <location>
        <begin position="3"/>
        <end position="213"/>
    </location>
</feature>
<dbReference type="Gene3D" id="3.40.50.720">
    <property type="entry name" value="NAD(P)-binding Rossmann-like Domain"/>
    <property type="match status" value="1"/>
</dbReference>
<dbReference type="NCBIfam" id="TIGR01777">
    <property type="entry name" value="yfcH"/>
    <property type="match status" value="1"/>
</dbReference>
<evidence type="ECO:0000256" key="1">
    <source>
        <dbReference type="ARBA" id="ARBA00009353"/>
    </source>
</evidence>
<dbReference type="InterPro" id="IPR013549">
    <property type="entry name" value="DUF1731"/>
</dbReference>
<name>A0AAW9NTK6_9BACL</name>
<gene>
    <name evidence="4" type="ORF">P9B03_14220</name>
</gene>
<accession>A0AAW9NTK6</accession>
<protein>
    <submittedName>
        <fullName evidence="4">TIGR01777 family oxidoreductase</fullName>
    </submittedName>
</protein>
<dbReference type="InterPro" id="IPR010099">
    <property type="entry name" value="SDR39U1"/>
</dbReference>
<dbReference type="AlphaFoldDB" id="A0AAW9NTK6"/>
<dbReference type="SUPFAM" id="SSF51735">
    <property type="entry name" value="NAD(P)-binding Rossmann-fold domains"/>
    <property type="match status" value="1"/>
</dbReference>
<comment type="similarity">
    <text evidence="1">Belongs to the NAD(P)-dependent epimerase/dehydratase family. SDR39U1 subfamily.</text>
</comment>
<reference evidence="4 5" key="1">
    <citation type="submission" date="2023-03" db="EMBL/GenBank/DDBJ databases">
        <title>Bacillus Genome Sequencing.</title>
        <authorList>
            <person name="Dunlap C."/>
        </authorList>
    </citation>
    <scope>NUCLEOTIDE SEQUENCE [LARGE SCALE GENOMIC DNA]</scope>
    <source>
        <strain evidence="4 5">B-59205</strain>
    </source>
</reference>
<dbReference type="Proteomes" id="UP001344888">
    <property type="component" value="Unassembled WGS sequence"/>
</dbReference>
<keyword evidence="5" id="KW-1185">Reference proteome</keyword>
<dbReference type="CDD" id="cd05242">
    <property type="entry name" value="SDR_a8"/>
    <property type="match status" value="1"/>
</dbReference>
<evidence type="ECO:0000313" key="4">
    <source>
        <dbReference type="EMBL" id="MEC1179652.1"/>
    </source>
</evidence>
<evidence type="ECO:0000259" key="3">
    <source>
        <dbReference type="Pfam" id="PF08338"/>
    </source>
</evidence>
<dbReference type="PANTHER" id="PTHR11092:SF0">
    <property type="entry name" value="EPIMERASE FAMILY PROTEIN SDR39U1"/>
    <property type="match status" value="1"/>
</dbReference>
<comment type="caution">
    <text evidence="4">The sequence shown here is derived from an EMBL/GenBank/DDBJ whole genome shotgun (WGS) entry which is preliminary data.</text>
</comment>